<dbReference type="InterPro" id="IPR000225">
    <property type="entry name" value="Armadillo"/>
</dbReference>
<feature type="compositionally biased region" description="Basic and acidic residues" evidence="3">
    <location>
        <begin position="647"/>
        <end position="668"/>
    </location>
</feature>
<reference evidence="5" key="1">
    <citation type="submission" date="2025-08" db="UniProtKB">
        <authorList>
            <consortium name="Ensembl"/>
        </authorList>
    </citation>
    <scope>IDENTIFICATION</scope>
</reference>
<evidence type="ECO:0000256" key="1">
    <source>
        <dbReference type="ARBA" id="ARBA00022737"/>
    </source>
</evidence>
<gene>
    <name evidence="5" type="primary">armc3</name>
</gene>
<feature type="region of interest" description="Disordered" evidence="3">
    <location>
        <begin position="605"/>
        <end position="668"/>
    </location>
</feature>
<accession>A0A8B9JK43</accession>
<feature type="repeat" description="ARM" evidence="2">
    <location>
        <begin position="359"/>
        <end position="390"/>
    </location>
</feature>
<evidence type="ECO:0000313" key="6">
    <source>
        <dbReference type="Proteomes" id="UP000694621"/>
    </source>
</evidence>
<dbReference type="InterPro" id="IPR055164">
    <property type="entry name" value="EDR1/CTR1/ARMC3-like_pept-like"/>
</dbReference>
<dbReference type="InterPro" id="IPR016024">
    <property type="entry name" value="ARM-type_fold"/>
</dbReference>
<feature type="repeat" description="ARM" evidence="2">
    <location>
        <begin position="193"/>
        <end position="235"/>
    </location>
</feature>
<dbReference type="OrthoDB" id="7537227at2759"/>
<dbReference type="PROSITE" id="PS50176">
    <property type="entry name" value="ARM_REPEAT"/>
    <property type="match status" value="4"/>
</dbReference>
<evidence type="ECO:0000256" key="2">
    <source>
        <dbReference type="PROSITE-ProRule" id="PRU00259"/>
    </source>
</evidence>
<dbReference type="CTD" id="219681"/>
<dbReference type="Gene3D" id="1.25.10.10">
    <property type="entry name" value="Leucine-rich Repeat Variant"/>
    <property type="match status" value="3"/>
</dbReference>
<feature type="repeat" description="ARM" evidence="2">
    <location>
        <begin position="152"/>
        <end position="194"/>
    </location>
</feature>
<dbReference type="Pfam" id="PF14381">
    <property type="entry name" value="EDR1_CTR1_ARMC3_pept"/>
    <property type="match status" value="1"/>
</dbReference>
<dbReference type="KEGG" id="amex:103022590"/>
<dbReference type="Pfam" id="PF00514">
    <property type="entry name" value="Arm"/>
    <property type="match status" value="3"/>
</dbReference>
<proteinExistence type="predicted"/>
<organism evidence="5 6">
    <name type="scientific">Astyanax mexicanus</name>
    <name type="common">Blind cave fish</name>
    <name type="synonym">Astyanax fasciatus mexicanus</name>
    <dbReference type="NCBI Taxonomy" id="7994"/>
    <lineage>
        <taxon>Eukaryota</taxon>
        <taxon>Metazoa</taxon>
        <taxon>Chordata</taxon>
        <taxon>Craniata</taxon>
        <taxon>Vertebrata</taxon>
        <taxon>Euteleostomi</taxon>
        <taxon>Actinopterygii</taxon>
        <taxon>Neopterygii</taxon>
        <taxon>Teleostei</taxon>
        <taxon>Ostariophysi</taxon>
        <taxon>Characiformes</taxon>
        <taxon>Characoidei</taxon>
        <taxon>Acestrorhamphidae</taxon>
        <taxon>Acestrorhamphinae</taxon>
        <taxon>Astyanax</taxon>
    </lineage>
</organism>
<dbReference type="Ensembl" id="ENSAMXT00005025172.1">
    <property type="protein sequence ID" value="ENSAMXP00005022785.1"/>
    <property type="gene ID" value="ENSAMXG00005011654.1"/>
</dbReference>
<sequence length="824" mass="91028">MMGKKVKKEAEPAAPRDAFDPLPIESKKAETVVLMLDSPEEEVLAKACEAIHRFAEKGDENRNSLLALGAVEPLTRLISHEDKTVRRNAFMAVGVMASNNDVRRLMKKLNIIPSVISKLSPEEDIIVHEFATLCLASLSVDFTCKVQIYEQNGLEPLLRLLSSPDPDVKKNSVECIFNLVQDLPSRVTVQELNGLPQLLDLLRSQYPIIQQLALHTLESITTDAETRTAFREEQGFSKLLEFLTTKEFSDLHADALRVIFNCLEDTESVKLIQGNGGLEKLLQFVITPTTPEVQTNAVKAIARVAESSETRKLLHEQNVEKALIDLLATENKSVHTAVCQAVAVLSKNQSSMDTFRLLNGIKPIVQLLNSQENGVKEAAAQALSSLSSGNPLNAQAISEAEGEKLMVQILKDCCSRTVSHVAAILTNMASQEALRCSIHRAIPALLEPLQSTEQHTLISTTQLVAALTCETEGRAELRDAGGLPLLVKMLQSNNTEICRNACWAVSVCANDEPTATEMCKLGALEILQEINCSLNRRSKFSEVALQRLLDSNPSIKYSLTGRLSHTDITADGFYDPGQARVGHRVPTLEDIAKQVINQHRAIIAVNGKPQDQETAEDRQQESPTEPQTSSVLGSKGSSRASKVKGKGRQEEEKQKDEDESKASVSEEKPWSLPYDADFHNLISEAAKTVVPKNEKAEMYTALAKLVCNAMGGLVDIEEQHDFPWELHISELKFELQSNIIPIGMIKKGTYYHRALLFKALADRIGVNCSLVRGDYNRTWNEVLLSSPRKTGFYPQPQCYIVDLMHEPGNLMKCGTPAAIQYQTI</sequence>
<evidence type="ECO:0000259" key="4">
    <source>
        <dbReference type="Pfam" id="PF14381"/>
    </source>
</evidence>
<evidence type="ECO:0000256" key="3">
    <source>
        <dbReference type="SAM" id="MobiDB-lite"/>
    </source>
</evidence>
<dbReference type="InterPro" id="IPR052441">
    <property type="entry name" value="Armadillo-Ser/Thr_Kinase"/>
</dbReference>
<protein>
    <recommendedName>
        <fullName evidence="4">EDR1/CTR1/ARMC3-like peptidase-like domain-containing protein</fullName>
    </recommendedName>
</protein>
<dbReference type="InterPro" id="IPR011989">
    <property type="entry name" value="ARM-like"/>
</dbReference>
<feature type="region of interest" description="Disordered" evidence="3">
    <location>
        <begin position="1"/>
        <end position="21"/>
    </location>
</feature>
<dbReference type="AlphaFoldDB" id="A0A8B9JK43"/>
<dbReference type="PANTHER" id="PTHR46618">
    <property type="entry name" value="ARMADILLO REPEAT-CONTAINING PROTEIN 3"/>
    <property type="match status" value="1"/>
</dbReference>
<name>A0A8B9JK43_ASTMX</name>
<keyword evidence="1" id="KW-0677">Repeat</keyword>
<feature type="repeat" description="ARM" evidence="2">
    <location>
        <begin position="481"/>
        <end position="505"/>
    </location>
</feature>
<dbReference type="Proteomes" id="UP000694621">
    <property type="component" value="Unplaced"/>
</dbReference>
<dbReference type="PANTHER" id="PTHR46618:SF1">
    <property type="entry name" value="ARMADILLO REPEAT-CONTAINING PROTEIN 3"/>
    <property type="match status" value="1"/>
</dbReference>
<dbReference type="GeneID" id="103022590"/>
<feature type="domain" description="EDR1/CTR1/ARMC3-like peptidase-like" evidence="4">
    <location>
        <begin position="675"/>
        <end position="811"/>
    </location>
</feature>
<evidence type="ECO:0000313" key="5">
    <source>
        <dbReference type="Ensembl" id="ENSAMXP00005022785.1"/>
    </source>
</evidence>
<dbReference type="SMART" id="SM00185">
    <property type="entry name" value="ARM"/>
    <property type="match status" value="10"/>
</dbReference>
<dbReference type="SUPFAM" id="SSF48371">
    <property type="entry name" value="ARM repeat"/>
    <property type="match status" value="2"/>
</dbReference>
<feature type="compositionally biased region" description="Polar residues" evidence="3">
    <location>
        <begin position="621"/>
        <end position="640"/>
    </location>
</feature>